<feature type="region of interest" description="Disordered" evidence="1">
    <location>
        <begin position="40"/>
        <end position="80"/>
    </location>
</feature>
<accession>A0ABU0A1K9</accession>
<keyword evidence="2" id="KW-0472">Membrane</keyword>
<dbReference type="RefSeq" id="WP_307330985.1">
    <property type="nucleotide sequence ID" value="NZ_JAUSUG010000026.1"/>
</dbReference>
<evidence type="ECO:0000256" key="1">
    <source>
        <dbReference type="SAM" id="MobiDB-lite"/>
    </source>
</evidence>
<name>A0ABU0A1K9_9BACI</name>
<evidence type="ECO:0000313" key="3">
    <source>
        <dbReference type="EMBL" id="MDQ0257371.1"/>
    </source>
</evidence>
<proteinExistence type="predicted"/>
<dbReference type="InterPro" id="IPR043751">
    <property type="entry name" value="DUF5696"/>
</dbReference>
<evidence type="ECO:0000313" key="4">
    <source>
        <dbReference type="Proteomes" id="UP001230005"/>
    </source>
</evidence>
<dbReference type="EMBL" id="JAUSUG010000026">
    <property type="protein sequence ID" value="MDQ0257371.1"/>
    <property type="molecule type" value="Genomic_DNA"/>
</dbReference>
<gene>
    <name evidence="3" type="ORF">J2S74_004829</name>
</gene>
<organism evidence="3 4">
    <name type="scientific">Evansella vedderi</name>
    <dbReference type="NCBI Taxonomy" id="38282"/>
    <lineage>
        <taxon>Bacteria</taxon>
        <taxon>Bacillati</taxon>
        <taxon>Bacillota</taxon>
        <taxon>Bacilli</taxon>
        <taxon>Bacillales</taxon>
        <taxon>Bacillaceae</taxon>
        <taxon>Evansella</taxon>
    </lineage>
</organism>
<evidence type="ECO:0000256" key="2">
    <source>
        <dbReference type="SAM" id="Phobius"/>
    </source>
</evidence>
<keyword evidence="2" id="KW-0812">Transmembrane</keyword>
<feature type="transmembrane region" description="Helical" evidence="2">
    <location>
        <begin position="12"/>
        <end position="31"/>
    </location>
</feature>
<reference evidence="3 4" key="1">
    <citation type="submission" date="2023-07" db="EMBL/GenBank/DDBJ databases">
        <title>Genomic Encyclopedia of Type Strains, Phase IV (KMG-IV): sequencing the most valuable type-strain genomes for metagenomic binning, comparative biology and taxonomic classification.</title>
        <authorList>
            <person name="Goeker M."/>
        </authorList>
    </citation>
    <scope>NUCLEOTIDE SEQUENCE [LARGE SCALE GENOMIC DNA]</scope>
    <source>
        <strain evidence="3 4">DSM 9768</strain>
    </source>
</reference>
<keyword evidence="4" id="KW-1185">Reference proteome</keyword>
<feature type="compositionally biased region" description="Low complexity" evidence="1">
    <location>
        <begin position="43"/>
        <end position="54"/>
    </location>
</feature>
<keyword evidence="2" id="KW-1133">Transmembrane helix</keyword>
<feature type="compositionally biased region" description="Acidic residues" evidence="1">
    <location>
        <begin position="55"/>
        <end position="64"/>
    </location>
</feature>
<dbReference type="Proteomes" id="UP001230005">
    <property type="component" value="Unassembled WGS sequence"/>
</dbReference>
<sequence>MNIVKIKAKPKTIIKLILFLAIVISSIIFLATDDSPEITVDTPAVPSVPEPGEAPSEEEPETEVEQPIQAPPPEQIGLDEAGPENRAKFVESRQEEIDGHRFLTENSKMEMYVKEENLSIIMRDKITGAVMYSTIQDPVQSNESWTNFMKSSIVMEYLVGTNIVTYRADMYSGNPQKNVTYHENGFNAEIYYPELEISFELAVTLTEAGFVAEIPREKIQENNERYRVSGFYVYPFLGYSKLGDREGYMFIPDGSGALIHLKDNDGKYRQPYSRMVYGRNVGIDDPHVLSLFNNRNPFNDPEDILAPVFGMVQTDSEIGFLGIIEEGQFSARIEAYPSGAILPYNWITSKFIYRQVYNQPTSQDSGSMVVRQRNKNNFDIRVRYEFVTQENANYFGLAETYRNYLLDNNLIAKKEDEFNVRIDLFGSDLEQGLLFKRDVPMTTFSQASNILNTLQANGVENILSIYKGWQNKGIYGGLPIRSFNPESALEDDKSLQSLLEETRENNIDLFLHHDALRINLDEYRNSRYKVMRKFNKRRHTDDVYGNVYRSFHFLHPESSVELLERMKPNYINNNVENILISGISNELFSFSENNREYDRIVTKEYYESIISDYDSTFNLMLEQPFSYLWKYTDAIIDLPSGSSDYVFTDEDIPFLALTLRGIVPMYSEYVNFQANQVEFFLQLVEQGLKPSFLITHEDPSALINTNSSHIYSSKFDLYEEIIEDYYFQLKEIHEKTKGSMITNYERSNGVTTVTYDNGTIIYVNYQENDVTIGGQTIEALSYKVVQGR</sequence>
<protein>
    <submittedName>
        <fullName evidence="3">Uncharacterized protein</fullName>
    </submittedName>
</protein>
<comment type="caution">
    <text evidence="3">The sequence shown here is derived from an EMBL/GenBank/DDBJ whole genome shotgun (WGS) entry which is preliminary data.</text>
</comment>
<dbReference type="Pfam" id="PF18952">
    <property type="entry name" value="DUF5696"/>
    <property type="match status" value="1"/>
</dbReference>